<proteinExistence type="predicted"/>
<sequence>MGDPDKLEEWASENHKSRCKVLHLGWGNARHEHRLGEEVIESSLAEKDFEDVMDEKLDMIQQCLLTAKKAN</sequence>
<keyword evidence="2" id="KW-1185">Reference proteome</keyword>
<dbReference type="Proteomes" id="UP001145742">
    <property type="component" value="Unassembled WGS sequence"/>
</dbReference>
<protein>
    <submittedName>
        <fullName evidence="1">Uncharacterized protein</fullName>
    </submittedName>
</protein>
<evidence type="ECO:0000313" key="1">
    <source>
        <dbReference type="EMBL" id="KAJ7409004.1"/>
    </source>
</evidence>
<accession>A0ABQ9CZW7</accession>
<gene>
    <name evidence="1" type="ORF">WISP_116931</name>
</gene>
<reference evidence="1" key="1">
    <citation type="submission" date="2019-10" db="EMBL/GenBank/DDBJ databases">
        <authorList>
            <person name="Soares A.E.R."/>
            <person name="Aleixo A."/>
            <person name="Schneider P."/>
            <person name="Miyaki C.Y."/>
            <person name="Schneider M.P."/>
            <person name="Mello C."/>
            <person name="Vasconcelos A.T.R."/>
        </authorList>
    </citation>
    <scope>NUCLEOTIDE SEQUENCE</scope>
    <source>
        <tissue evidence="1">Muscle</tissue>
    </source>
</reference>
<name>A0ABQ9CZW7_9PASS</name>
<evidence type="ECO:0000313" key="2">
    <source>
        <dbReference type="Proteomes" id="UP001145742"/>
    </source>
</evidence>
<dbReference type="EMBL" id="WHWB01034506">
    <property type="protein sequence ID" value="KAJ7409004.1"/>
    <property type="molecule type" value="Genomic_DNA"/>
</dbReference>
<organism evidence="1 2">
    <name type="scientific">Willisornis vidua</name>
    <name type="common">Xingu scale-backed antbird</name>
    <dbReference type="NCBI Taxonomy" id="1566151"/>
    <lineage>
        <taxon>Eukaryota</taxon>
        <taxon>Metazoa</taxon>
        <taxon>Chordata</taxon>
        <taxon>Craniata</taxon>
        <taxon>Vertebrata</taxon>
        <taxon>Euteleostomi</taxon>
        <taxon>Archelosauria</taxon>
        <taxon>Archosauria</taxon>
        <taxon>Dinosauria</taxon>
        <taxon>Saurischia</taxon>
        <taxon>Theropoda</taxon>
        <taxon>Coelurosauria</taxon>
        <taxon>Aves</taxon>
        <taxon>Neognathae</taxon>
        <taxon>Neoaves</taxon>
        <taxon>Telluraves</taxon>
        <taxon>Australaves</taxon>
        <taxon>Passeriformes</taxon>
        <taxon>Thamnophilidae</taxon>
        <taxon>Willisornis</taxon>
    </lineage>
</organism>
<comment type="caution">
    <text evidence="1">The sequence shown here is derived from an EMBL/GenBank/DDBJ whole genome shotgun (WGS) entry which is preliminary data.</text>
</comment>